<accession>A0AAU7CKK6</accession>
<keyword evidence="5" id="KW-0804">Transcription</keyword>
<dbReference type="InterPro" id="IPR053812">
    <property type="entry name" value="HTH_Sigma70_ECF-like"/>
</dbReference>
<dbReference type="RefSeq" id="WP_406698356.1">
    <property type="nucleotide sequence ID" value="NZ_CP155447.1"/>
</dbReference>
<comment type="similarity">
    <text evidence="1">Belongs to the sigma-70 factor family. ECF subfamily.</text>
</comment>
<dbReference type="Gene3D" id="1.10.10.10">
    <property type="entry name" value="Winged helix-like DNA-binding domain superfamily/Winged helix DNA-binding domain"/>
    <property type="match status" value="1"/>
</dbReference>
<sequence length="199" mass="22870">MERDDAKTTWTSLVLLEQFRNGDDRAAEPLFARYFERLIALARSCLSPRLASRTDPEDIVLSAYRSFFVEAREGRYSLERGGDLWRLLAAITKHKLLRQVRHHRADRRSVDVETPFDPSEEGRHRGHQYEPTPEEAAALADEVEQVLSQLSPFGRRVLELRLQGLQLSDIAEDTGRSERSVRRSLAQIREIMAGRLADD</sequence>
<dbReference type="AlphaFoldDB" id="A0AAU7CKK6"/>
<dbReference type="InterPro" id="IPR013324">
    <property type="entry name" value="RNA_pol_sigma_r3/r4-like"/>
</dbReference>
<dbReference type="PANTHER" id="PTHR43133">
    <property type="entry name" value="RNA POLYMERASE ECF-TYPE SIGMA FACTO"/>
    <property type="match status" value="1"/>
</dbReference>
<evidence type="ECO:0000256" key="3">
    <source>
        <dbReference type="ARBA" id="ARBA00023082"/>
    </source>
</evidence>
<dbReference type="SUPFAM" id="SSF88946">
    <property type="entry name" value="Sigma2 domain of RNA polymerase sigma factors"/>
    <property type="match status" value="1"/>
</dbReference>
<dbReference type="GO" id="GO:0003677">
    <property type="term" value="F:DNA binding"/>
    <property type="evidence" value="ECO:0007669"/>
    <property type="project" value="UniProtKB-KW"/>
</dbReference>
<reference evidence="8" key="1">
    <citation type="submission" date="2024-05" db="EMBL/GenBank/DDBJ databases">
        <title>Planctomycetes of the genus Singulisphaera possess chitinolytic capabilities.</title>
        <authorList>
            <person name="Ivanova A."/>
        </authorList>
    </citation>
    <scope>NUCLEOTIDE SEQUENCE</scope>
    <source>
        <strain evidence="8">Ch08T</strain>
    </source>
</reference>
<feature type="domain" description="RNA polymerase sigma-70 ECF-like HTH" evidence="7">
    <location>
        <begin position="15"/>
        <end position="195"/>
    </location>
</feature>
<dbReference type="GO" id="GO:0016987">
    <property type="term" value="F:sigma factor activity"/>
    <property type="evidence" value="ECO:0007669"/>
    <property type="project" value="UniProtKB-KW"/>
</dbReference>
<protein>
    <submittedName>
        <fullName evidence="8">Sigma-70 family RNA polymerase sigma factor</fullName>
    </submittedName>
</protein>
<dbReference type="InterPro" id="IPR014284">
    <property type="entry name" value="RNA_pol_sigma-70_dom"/>
</dbReference>
<dbReference type="SUPFAM" id="SSF88659">
    <property type="entry name" value="Sigma3 and sigma4 domains of RNA polymerase sigma factors"/>
    <property type="match status" value="1"/>
</dbReference>
<dbReference type="InterPro" id="IPR013325">
    <property type="entry name" value="RNA_pol_sigma_r2"/>
</dbReference>
<keyword evidence="3" id="KW-0731">Sigma factor</keyword>
<dbReference type="Gene3D" id="1.10.1740.10">
    <property type="match status" value="1"/>
</dbReference>
<evidence type="ECO:0000256" key="6">
    <source>
        <dbReference type="SAM" id="MobiDB-lite"/>
    </source>
</evidence>
<organism evidence="8">
    <name type="scientific">Singulisphaera sp. Ch08</name>
    <dbReference type="NCBI Taxonomy" id="3120278"/>
    <lineage>
        <taxon>Bacteria</taxon>
        <taxon>Pseudomonadati</taxon>
        <taxon>Planctomycetota</taxon>
        <taxon>Planctomycetia</taxon>
        <taxon>Isosphaerales</taxon>
        <taxon>Isosphaeraceae</taxon>
        <taxon>Singulisphaera</taxon>
    </lineage>
</organism>
<name>A0AAU7CKK6_9BACT</name>
<dbReference type="Pfam" id="PF07638">
    <property type="entry name" value="Sigma70_ECF"/>
    <property type="match status" value="1"/>
</dbReference>
<proteinExistence type="inferred from homology"/>
<dbReference type="PANTHER" id="PTHR43133:SF8">
    <property type="entry name" value="RNA POLYMERASE SIGMA FACTOR HI_1459-RELATED"/>
    <property type="match status" value="1"/>
</dbReference>
<dbReference type="NCBIfam" id="TIGR02937">
    <property type="entry name" value="sigma70-ECF"/>
    <property type="match status" value="1"/>
</dbReference>
<keyword evidence="2" id="KW-0805">Transcription regulation</keyword>
<dbReference type="GO" id="GO:0006352">
    <property type="term" value="P:DNA-templated transcription initiation"/>
    <property type="evidence" value="ECO:0007669"/>
    <property type="project" value="InterPro"/>
</dbReference>
<dbReference type="InterPro" id="IPR039425">
    <property type="entry name" value="RNA_pol_sigma-70-like"/>
</dbReference>
<evidence type="ECO:0000256" key="4">
    <source>
        <dbReference type="ARBA" id="ARBA00023125"/>
    </source>
</evidence>
<evidence type="ECO:0000256" key="2">
    <source>
        <dbReference type="ARBA" id="ARBA00023015"/>
    </source>
</evidence>
<dbReference type="EMBL" id="CP155447">
    <property type="protein sequence ID" value="XBH05533.1"/>
    <property type="molecule type" value="Genomic_DNA"/>
</dbReference>
<evidence type="ECO:0000256" key="5">
    <source>
        <dbReference type="ARBA" id="ARBA00023163"/>
    </source>
</evidence>
<evidence type="ECO:0000259" key="7">
    <source>
        <dbReference type="Pfam" id="PF07638"/>
    </source>
</evidence>
<evidence type="ECO:0000313" key="8">
    <source>
        <dbReference type="EMBL" id="XBH05533.1"/>
    </source>
</evidence>
<dbReference type="InterPro" id="IPR036388">
    <property type="entry name" value="WH-like_DNA-bd_sf"/>
</dbReference>
<keyword evidence="4" id="KW-0238">DNA-binding</keyword>
<feature type="region of interest" description="Disordered" evidence="6">
    <location>
        <begin position="108"/>
        <end position="129"/>
    </location>
</feature>
<gene>
    <name evidence="8" type="ORF">V5E97_05810</name>
</gene>
<evidence type="ECO:0000256" key="1">
    <source>
        <dbReference type="ARBA" id="ARBA00010641"/>
    </source>
</evidence>